<evidence type="ECO:0000313" key="2">
    <source>
        <dbReference type="EMBL" id="MBW7475270.1"/>
    </source>
</evidence>
<feature type="domain" description="PIN like" evidence="1">
    <location>
        <begin position="17"/>
        <end position="247"/>
    </location>
</feature>
<accession>A0ABS7D5T4</accession>
<sequence length="513" mass="58892">MRDSFDNYKKFIESDPIFVFDTNVYLQPYRLTPDARDQILKAFKDKTDFTFVPYQVYEEFLRHCDKERDSGFGKYIKIRKEINSLVENTKNTTDGIFVKALEFKYPLVGKLKNDLADIIANMKAVYEQYEKDIQPEIDKDKESLRKDETKGYIEQLASEGKVGAIFTQAELLNIYAEGKLRYEHLLPPGFEDSVKDRDDPTRRKKFGDLILWKQVLLHAKITGRDVIFVTRDVKGDWWELEGKDEVPVESRRELIKEFKEITERDFMMVTFNNFIAYNSRINKVDNTLAFIEMNAIDYADEVFQNCEWQEVLDSKMDLTAHFIHSGDLQEYIDDPLSDVDVDSYEGQYRVLEIESVEMVENEVFIQGVFEKNVEISISANSYGRESVHYGSGVCTIQGSFSISFLVVSTEDGGEEDLDENEEIVYDDSSVKINVGGFNVIDCDVERDDDDDDTDGHGDFYEGCIHCSKSAVYQTNSGEGVCDNHLSLYDICSGCGCLFPLHTLSGAKCSECDD</sequence>
<proteinExistence type="predicted"/>
<evidence type="ECO:0000313" key="3">
    <source>
        <dbReference type="Proteomes" id="UP000812277"/>
    </source>
</evidence>
<organism evidence="2 3">
    <name type="scientific">Paenibacillus oenotherae</name>
    <dbReference type="NCBI Taxonomy" id="1435645"/>
    <lineage>
        <taxon>Bacteria</taxon>
        <taxon>Bacillati</taxon>
        <taxon>Bacillota</taxon>
        <taxon>Bacilli</taxon>
        <taxon>Bacillales</taxon>
        <taxon>Paenibacillaceae</taxon>
        <taxon>Paenibacillus</taxon>
    </lineage>
</organism>
<dbReference type="InterPro" id="IPR041578">
    <property type="entry name" value="PIN_8"/>
</dbReference>
<dbReference type="Pfam" id="PF18476">
    <property type="entry name" value="PIN_8"/>
    <property type="match status" value="1"/>
</dbReference>
<gene>
    <name evidence="2" type="ORF">K0T92_10975</name>
</gene>
<reference evidence="2 3" key="1">
    <citation type="submission" date="2021-07" db="EMBL/GenBank/DDBJ databases">
        <title>Paenibacillus radiodurans sp. nov., isolated from the southeastern edge of Tengger Desert.</title>
        <authorList>
            <person name="Zhang G."/>
        </authorList>
    </citation>
    <scope>NUCLEOTIDE SEQUENCE [LARGE SCALE GENOMIC DNA]</scope>
    <source>
        <strain evidence="2 3">DT7-4</strain>
    </source>
</reference>
<name>A0ABS7D5T4_9BACL</name>
<dbReference type="Proteomes" id="UP000812277">
    <property type="component" value="Unassembled WGS sequence"/>
</dbReference>
<protein>
    <submittedName>
        <fullName evidence="2">PIN domain-containing protein</fullName>
    </submittedName>
</protein>
<comment type="caution">
    <text evidence="2">The sequence shown here is derived from an EMBL/GenBank/DDBJ whole genome shotgun (WGS) entry which is preliminary data.</text>
</comment>
<dbReference type="EMBL" id="JAHZIJ010000006">
    <property type="protein sequence ID" value="MBW7475270.1"/>
    <property type="molecule type" value="Genomic_DNA"/>
</dbReference>
<keyword evidence="3" id="KW-1185">Reference proteome</keyword>
<evidence type="ECO:0000259" key="1">
    <source>
        <dbReference type="Pfam" id="PF18476"/>
    </source>
</evidence>
<dbReference type="RefSeq" id="WP_219872518.1">
    <property type="nucleotide sequence ID" value="NZ_JAHZIJ010000006.1"/>
</dbReference>